<evidence type="ECO:0000313" key="1">
    <source>
        <dbReference type="EMBL" id="NKQ54249.1"/>
    </source>
</evidence>
<evidence type="ECO:0000313" key="2">
    <source>
        <dbReference type="Proteomes" id="UP000715441"/>
    </source>
</evidence>
<keyword evidence="2" id="KW-1185">Reference proteome</keyword>
<gene>
    <name evidence="1" type="ORF">HFP15_15280</name>
</gene>
<sequence length="51" mass="5377">MFVAYLAAVLGALVLAVVAPGPFADLLRTIGGWILGLLREMARGLPKPFPL</sequence>
<protein>
    <submittedName>
        <fullName evidence="1">Uncharacterized protein</fullName>
    </submittedName>
</protein>
<accession>A0ABX1J5P4</accession>
<name>A0ABX1J5P4_9PSEU</name>
<comment type="caution">
    <text evidence="1">The sequence shown here is derived from an EMBL/GenBank/DDBJ whole genome shotgun (WGS) entry which is preliminary data.</text>
</comment>
<dbReference type="Proteomes" id="UP000715441">
    <property type="component" value="Unassembled WGS sequence"/>
</dbReference>
<proteinExistence type="predicted"/>
<organism evidence="1 2">
    <name type="scientific">Amycolatopsis acididurans</name>
    <dbReference type="NCBI Taxonomy" id="2724524"/>
    <lineage>
        <taxon>Bacteria</taxon>
        <taxon>Bacillati</taxon>
        <taxon>Actinomycetota</taxon>
        <taxon>Actinomycetes</taxon>
        <taxon>Pseudonocardiales</taxon>
        <taxon>Pseudonocardiaceae</taxon>
        <taxon>Amycolatopsis</taxon>
    </lineage>
</organism>
<dbReference type="RefSeq" id="WP_168515925.1">
    <property type="nucleotide sequence ID" value="NZ_JAAXLS010000008.1"/>
</dbReference>
<reference evidence="1 2" key="1">
    <citation type="submission" date="2020-04" db="EMBL/GenBank/DDBJ databases">
        <title>Novel species.</title>
        <authorList>
            <person name="Teo W.F.A."/>
            <person name="Lipun K."/>
            <person name="Srisuk N."/>
            <person name="Duangmal K."/>
        </authorList>
    </citation>
    <scope>NUCLEOTIDE SEQUENCE [LARGE SCALE GENOMIC DNA]</scope>
    <source>
        <strain evidence="1 2">K13G38</strain>
    </source>
</reference>
<dbReference type="EMBL" id="JAAXLS010000008">
    <property type="protein sequence ID" value="NKQ54249.1"/>
    <property type="molecule type" value="Genomic_DNA"/>
</dbReference>